<dbReference type="Gene3D" id="3.60.40.10">
    <property type="entry name" value="PPM-type phosphatase domain"/>
    <property type="match status" value="1"/>
</dbReference>
<accession>A0A512BTI4</accession>
<gene>
    <name evidence="1" type="ORF">MAE02_29460</name>
</gene>
<comment type="caution">
    <text evidence="1">The sequence shown here is derived from an EMBL/GenBank/DDBJ whole genome shotgun (WGS) entry which is preliminary data.</text>
</comment>
<dbReference type="SUPFAM" id="SSF81606">
    <property type="entry name" value="PP2C-like"/>
    <property type="match status" value="1"/>
</dbReference>
<reference evidence="1 2" key="1">
    <citation type="submission" date="2019-07" db="EMBL/GenBank/DDBJ databases">
        <title>Whole genome shotgun sequence of Microvirga aerophila NBRC 106136.</title>
        <authorList>
            <person name="Hosoyama A."/>
            <person name="Uohara A."/>
            <person name="Ohji S."/>
            <person name="Ichikawa N."/>
        </authorList>
    </citation>
    <scope>NUCLEOTIDE SEQUENCE [LARGE SCALE GENOMIC DNA]</scope>
    <source>
        <strain evidence="1 2">NBRC 106136</strain>
    </source>
</reference>
<evidence type="ECO:0008006" key="3">
    <source>
        <dbReference type="Google" id="ProtNLM"/>
    </source>
</evidence>
<dbReference type="InterPro" id="IPR036457">
    <property type="entry name" value="PPM-type-like_dom_sf"/>
</dbReference>
<proteinExistence type="predicted"/>
<dbReference type="EMBL" id="BJYU01000038">
    <property type="protein sequence ID" value="GEO15250.1"/>
    <property type="molecule type" value="Genomic_DNA"/>
</dbReference>
<name>A0A512BTI4_9HYPH</name>
<protein>
    <recommendedName>
        <fullName evidence="3">PPM-type phosphatase domain-containing protein</fullName>
    </recommendedName>
</protein>
<dbReference type="OrthoDB" id="8362855at2"/>
<evidence type="ECO:0000313" key="1">
    <source>
        <dbReference type="EMBL" id="GEO15250.1"/>
    </source>
</evidence>
<sequence length="330" mass="36353">MLIEAFSEAKDPSAPHTNEDRLVILPGRAYAVIDGVTDRLGTRYDGMLSGQYAAFIVQGALEHMLSAPNAPRDGLDVVRTLTEKIRGAYKTHNIFDAAQSDWNVRLSAALALVLVQDETLDIVLVGDSGVRINRDHTVRVEKDLDLITAILRRQAWPVIGGKTADPDKHEQVSRRVTWHGTRQPLEAVADTLDASDMALIEQRATTANLEALPHVPRVDIENLVQGGIVNAQGGYQNNAALFLGYPCLDGFEVPERMIRVERLPRKAVETIEIFSDGYFKPGDDFGVAAWEQAFAEAERADPAKVLLYASPKGSTTSMWSDDRTYLGVKF</sequence>
<dbReference type="Proteomes" id="UP000321085">
    <property type="component" value="Unassembled WGS sequence"/>
</dbReference>
<evidence type="ECO:0000313" key="2">
    <source>
        <dbReference type="Proteomes" id="UP000321085"/>
    </source>
</evidence>
<organism evidence="1 2">
    <name type="scientific">Microvirga aerophila</name>
    <dbReference type="NCBI Taxonomy" id="670291"/>
    <lineage>
        <taxon>Bacteria</taxon>
        <taxon>Pseudomonadati</taxon>
        <taxon>Pseudomonadota</taxon>
        <taxon>Alphaproteobacteria</taxon>
        <taxon>Hyphomicrobiales</taxon>
        <taxon>Methylobacteriaceae</taxon>
        <taxon>Microvirga</taxon>
    </lineage>
</organism>
<dbReference type="AlphaFoldDB" id="A0A512BTI4"/>
<dbReference type="RefSeq" id="WP_114187346.1">
    <property type="nucleotide sequence ID" value="NZ_BJYU01000038.1"/>
</dbReference>
<keyword evidence="2" id="KW-1185">Reference proteome</keyword>